<evidence type="ECO:0008006" key="13">
    <source>
        <dbReference type="Google" id="ProtNLM"/>
    </source>
</evidence>
<name>A0A066VPE5_TILAU</name>
<dbReference type="EMBL" id="JMSN01000091">
    <property type="protein sequence ID" value="KDN40435.1"/>
    <property type="molecule type" value="Genomic_DNA"/>
</dbReference>
<protein>
    <recommendedName>
        <fullName evidence="13">Amino acid permease/ SLC12A domain-containing protein</fullName>
    </recommendedName>
</protein>
<keyword evidence="5 8" id="KW-1133">Transmembrane helix</keyword>
<dbReference type="GO" id="GO:0055064">
    <property type="term" value="P:chloride ion homeostasis"/>
    <property type="evidence" value="ECO:0007669"/>
    <property type="project" value="TreeGrafter"/>
</dbReference>
<dbReference type="Gene3D" id="1.20.1740.10">
    <property type="entry name" value="Amino acid/polyamine transporter I"/>
    <property type="match status" value="1"/>
</dbReference>
<dbReference type="FunFam" id="1.20.1740.10:FF:000013">
    <property type="entry name" value="Solute carrier family 12 member"/>
    <property type="match status" value="1"/>
</dbReference>
<feature type="region of interest" description="Disordered" evidence="7">
    <location>
        <begin position="1014"/>
        <end position="1042"/>
    </location>
</feature>
<dbReference type="FunCoup" id="A0A066VPE5">
    <property type="interactions" value="53"/>
</dbReference>
<feature type="region of interest" description="Disordered" evidence="7">
    <location>
        <begin position="1071"/>
        <end position="1128"/>
    </location>
</feature>
<evidence type="ECO:0000313" key="11">
    <source>
        <dbReference type="EMBL" id="KDN40435.1"/>
    </source>
</evidence>
<feature type="compositionally biased region" description="Low complexity" evidence="7">
    <location>
        <begin position="1104"/>
        <end position="1119"/>
    </location>
</feature>
<comment type="subcellular location">
    <subcellularLocation>
        <location evidence="1">Membrane</location>
        <topology evidence="1">Multi-pass membrane protein</topology>
    </subcellularLocation>
</comment>
<comment type="caution">
    <text evidence="11">The sequence shown here is derived from an EMBL/GenBank/DDBJ whole genome shotgun (WGS) entry which is preliminary data.</text>
</comment>
<evidence type="ECO:0000256" key="7">
    <source>
        <dbReference type="SAM" id="MobiDB-lite"/>
    </source>
</evidence>
<dbReference type="OMA" id="NIKYWRP"/>
<dbReference type="GeneID" id="25262621"/>
<dbReference type="GO" id="GO:0015379">
    <property type="term" value="F:potassium:chloride symporter activity"/>
    <property type="evidence" value="ECO:0007669"/>
    <property type="project" value="TreeGrafter"/>
</dbReference>
<accession>A0A066VPE5</accession>
<dbReference type="HOGENOM" id="CLU_001883_4_0_1"/>
<evidence type="ECO:0000313" key="12">
    <source>
        <dbReference type="Proteomes" id="UP000027361"/>
    </source>
</evidence>
<feature type="compositionally biased region" description="Low complexity" evidence="7">
    <location>
        <begin position="1073"/>
        <end position="1087"/>
    </location>
</feature>
<evidence type="ECO:0000256" key="8">
    <source>
        <dbReference type="SAM" id="Phobius"/>
    </source>
</evidence>
<feature type="region of interest" description="Disordered" evidence="7">
    <location>
        <begin position="958"/>
        <end position="983"/>
    </location>
</feature>
<evidence type="ECO:0000259" key="9">
    <source>
        <dbReference type="Pfam" id="PF00324"/>
    </source>
</evidence>
<dbReference type="STRING" id="1037660.A0A066VPE5"/>
<evidence type="ECO:0000256" key="5">
    <source>
        <dbReference type="ARBA" id="ARBA00022989"/>
    </source>
</evidence>
<dbReference type="InterPro" id="IPR004841">
    <property type="entry name" value="AA-permease/SLC12A_dom"/>
</dbReference>
<feature type="transmembrane region" description="Helical" evidence="8">
    <location>
        <begin position="304"/>
        <end position="322"/>
    </location>
</feature>
<reference evidence="11 12" key="1">
    <citation type="submission" date="2014-05" db="EMBL/GenBank/DDBJ databases">
        <title>Draft genome sequence of a rare smut relative, Tilletiaria anomala UBC 951.</title>
        <authorList>
            <consortium name="DOE Joint Genome Institute"/>
            <person name="Toome M."/>
            <person name="Kuo A."/>
            <person name="Henrissat B."/>
            <person name="Lipzen A."/>
            <person name="Tritt A."/>
            <person name="Yoshinaga Y."/>
            <person name="Zane M."/>
            <person name="Barry K."/>
            <person name="Grigoriev I.V."/>
            <person name="Spatafora J.W."/>
            <person name="Aimea M.C."/>
        </authorList>
    </citation>
    <scope>NUCLEOTIDE SEQUENCE [LARGE SCALE GENOMIC DNA]</scope>
    <source>
        <strain evidence="11 12">UBC 951</strain>
    </source>
</reference>
<dbReference type="Proteomes" id="UP000027361">
    <property type="component" value="Unassembled WGS sequence"/>
</dbReference>
<evidence type="ECO:0000256" key="3">
    <source>
        <dbReference type="ARBA" id="ARBA00022448"/>
    </source>
</evidence>
<organism evidence="11 12">
    <name type="scientific">Tilletiaria anomala (strain ATCC 24038 / CBS 436.72 / UBC 951)</name>
    <dbReference type="NCBI Taxonomy" id="1037660"/>
    <lineage>
        <taxon>Eukaryota</taxon>
        <taxon>Fungi</taxon>
        <taxon>Dikarya</taxon>
        <taxon>Basidiomycota</taxon>
        <taxon>Ustilaginomycotina</taxon>
        <taxon>Exobasidiomycetes</taxon>
        <taxon>Georgefischeriales</taxon>
        <taxon>Tilletiariaceae</taxon>
        <taxon>Tilletiaria</taxon>
    </lineage>
</organism>
<comment type="similarity">
    <text evidence="2">Belongs to the SLC12A transporter family.</text>
</comment>
<dbReference type="AlphaFoldDB" id="A0A066VPE5"/>
<feature type="region of interest" description="Disordered" evidence="7">
    <location>
        <begin position="894"/>
        <end position="936"/>
    </location>
</feature>
<proteinExistence type="inferred from homology"/>
<feature type="transmembrane region" description="Helical" evidence="8">
    <location>
        <begin position="238"/>
        <end position="260"/>
    </location>
</feature>
<dbReference type="OrthoDB" id="2020542at2759"/>
<dbReference type="InterPro" id="IPR018491">
    <property type="entry name" value="SLC12_C"/>
</dbReference>
<dbReference type="GO" id="GO:0006884">
    <property type="term" value="P:cell volume homeostasis"/>
    <property type="evidence" value="ECO:0007669"/>
    <property type="project" value="TreeGrafter"/>
</dbReference>
<dbReference type="InterPro" id="IPR004842">
    <property type="entry name" value="SLC12A_fam"/>
</dbReference>
<feature type="compositionally biased region" description="Acidic residues" evidence="7">
    <location>
        <begin position="968"/>
        <end position="983"/>
    </location>
</feature>
<keyword evidence="3" id="KW-0813">Transport</keyword>
<feature type="transmembrane region" description="Helical" evidence="8">
    <location>
        <begin position="427"/>
        <end position="448"/>
    </location>
</feature>
<evidence type="ECO:0000256" key="1">
    <source>
        <dbReference type="ARBA" id="ARBA00004141"/>
    </source>
</evidence>
<feature type="transmembrane region" description="Helical" evidence="8">
    <location>
        <begin position="343"/>
        <end position="362"/>
    </location>
</feature>
<keyword evidence="4 8" id="KW-0812">Transmembrane</keyword>
<feature type="transmembrane region" description="Helical" evidence="8">
    <location>
        <begin position="212"/>
        <end position="231"/>
    </location>
</feature>
<dbReference type="GO" id="GO:0034486">
    <property type="term" value="P:vacuolar transmembrane transport"/>
    <property type="evidence" value="ECO:0007669"/>
    <property type="project" value="TreeGrafter"/>
</dbReference>
<keyword evidence="6 8" id="KW-0472">Membrane</keyword>
<dbReference type="Pfam" id="PF00324">
    <property type="entry name" value="AA_permease"/>
    <property type="match status" value="1"/>
</dbReference>
<keyword evidence="12" id="KW-1185">Reference proteome</keyword>
<dbReference type="RefSeq" id="XP_013241392.1">
    <property type="nucleotide sequence ID" value="XM_013385938.1"/>
</dbReference>
<feature type="region of interest" description="Disordered" evidence="7">
    <location>
        <begin position="1"/>
        <end position="33"/>
    </location>
</feature>
<dbReference type="GO" id="GO:0055075">
    <property type="term" value="P:potassium ion homeostasis"/>
    <property type="evidence" value="ECO:0007669"/>
    <property type="project" value="TreeGrafter"/>
</dbReference>
<feature type="domain" description="Amino acid permease/ SLC12A" evidence="9">
    <location>
        <begin position="97"/>
        <end position="572"/>
    </location>
</feature>
<evidence type="ECO:0000259" key="10">
    <source>
        <dbReference type="Pfam" id="PF03522"/>
    </source>
</evidence>
<feature type="transmembrane region" description="Helical" evidence="8">
    <location>
        <begin position="118"/>
        <end position="139"/>
    </location>
</feature>
<feature type="transmembrane region" description="Helical" evidence="8">
    <location>
        <begin position="514"/>
        <end position="533"/>
    </location>
</feature>
<gene>
    <name evidence="11" type="ORF">K437DRAFT_227347</name>
</gene>
<dbReference type="PANTHER" id="PTHR11827">
    <property type="entry name" value="SOLUTE CARRIER FAMILY 12, CATION COTRANSPORTERS"/>
    <property type="match status" value="1"/>
</dbReference>
<dbReference type="GO" id="GO:0005774">
    <property type="term" value="C:vacuolar membrane"/>
    <property type="evidence" value="ECO:0007669"/>
    <property type="project" value="TreeGrafter"/>
</dbReference>
<feature type="transmembrane region" description="Helical" evidence="8">
    <location>
        <begin position="169"/>
        <end position="192"/>
    </location>
</feature>
<feature type="domain" description="SLC12A transporter C-terminal" evidence="10">
    <location>
        <begin position="584"/>
        <end position="670"/>
    </location>
</feature>
<evidence type="ECO:0000256" key="2">
    <source>
        <dbReference type="ARBA" id="ARBA00010593"/>
    </source>
</evidence>
<feature type="transmembrane region" description="Helical" evidence="8">
    <location>
        <begin position="488"/>
        <end position="508"/>
    </location>
</feature>
<dbReference type="InParanoid" id="A0A066VPE5"/>
<dbReference type="Pfam" id="PF03522">
    <property type="entry name" value="SLC12"/>
    <property type="match status" value="1"/>
</dbReference>
<feature type="transmembrane region" description="Helical" evidence="8">
    <location>
        <begin position="454"/>
        <end position="476"/>
    </location>
</feature>
<evidence type="ECO:0000256" key="6">
    <source>
        <dbReference type="ARBA" id="ARBA00023136"/>
    </source>
</evidence>
<evidence type="ECO:0000256" key="4">
    <source>
        <dbReference type="ARBA" id="ARBA00022692"/>
    </source>
</evidence>
<dbReference type="PANTHER" id="PTHR11827:SF72">
    <property type="entry name" value="GH08340P"/>
    <property type="match status" value="1"/>
</dbReference>
<sequence>MPRPAGSDRKRTKGVAFDEEALSGTEDFRRGHGRNQRLGHVTRSNSGFAGLEQQLAEGGLGTPHTTIPKQRVPGMISPAEVAPRKLGTWDGVFIPVSLNILGIILFLRFGFILGQVGLLGALLLLFLSYAIDTFTAMSLNAISTNGQVRGGGAYYLISRSLGPEFGGSIGLIFFAGQALNAAMNVLGFVESLTDAYGEKSSEGGLLPEGPCWLFFYGSIVLLLSTIVCLVGSKLFARATLALAAVLAISILSIPVSSIFVHPFSDEDRGAYFTGWSLHTFRENLFPHFTSGAAGSSTGDQVETWQSVFGVLFPAVTGILAGASMSGDLRKPSKSIPKGTNWSLIFTFGIYIGAFFIFAGTVARESFYLDVGIVSDIALSPQLITFGELASTAFSALMGVMACAKVLQAIGRDDLLPVLDVMAQGTEISDTPTFAILFTYGLCQIILLVDSVNVLAQLVTMTTLLTFGTLSFATAALKAGGAPSFRPSFRYWNIWTALAGTASCFGAMFFTDSAAAAACIVCAIFLFTAIHVCSPPKPWGDVTRNLHYYIVRKYLLRIDERKGHVKYWRPQVLLLANNPRTEWNLIIFCNSLKKGALYVLGHVLKGEFAECLPELKKQNIAWLKLVDVTGIKSFVDVIIAPDERQGARNLILSCGLGGMRPNIVVMGFPTHMQFPARLDVSSKSKDTDESHLTVPDVLSSMEANAPHQTINVHVLPTDSARRETPIRPTTYVGIMEDTLSLSKGLAIAYNFANLSIPDPRQKSGENDQSLRYVDLWPVQIASSDMDPSHAWDTYTMVLQLGTILSLTSTWKYHKVRVSVFVEVPEDVEEERRRVHSLLDNLRIPATLRVFCLRTSHLETYDAVVMGRQPVSERVEFALKGDPWWETLKELRREDERRAKAAKRMSKTAPQPIGTASPAMEASPSGTKRRSKREQKILGVSMPPEHLAYFKRNIKIGLAHPKARPRRDDESDADDSDESDDSDLSDELAQLVDDEWFGAGSSGPGLGLRRAATFNTGQRRTGRKTRSYSVGGSHGLPDEPVRRPLLDSPSLRQNGAEYGSMSVTPTPARLGLIPGSMGSTSSGSTLKSTRPVGSRTASPDPYLAPSGSSSVASSRRSSFSAITEPEEGTLRPRDRAAFVRSLGAESQAAADDNQGFLSDMLARDGRRSSRPILHHSRSSMASIKTPKPPLIAFNELPNKAQYLILNELIRNNSSSSTSVVLTALPAPDPGTADDEQKSFRYLKSLHTLFSGGPPVLGVHAKTLTMTMSL</sequence>